<dbReference type="Proteomes" id="UP000838100">
    <property type="component" value="Unassembled WGS sequence"/>
</dbReference>
<dbReference type="GO" id="GO:0008913">
    <property type="term" value="F:Kdo2-lipid IVA acyltransferase activity"/>
    <property type="evidence" value="ECO:0007669"/>
    <property type="project" value="UniProtKB-EC"/>
</dbReference>
<evidence type="ECO:0000256" key="7">
    <source>
        <dbReference type="SAM" id="Phobius"/>
    </source>
</evidence>
<dbReference type="Pfam" id="PF03279">
    <property type="entry name" value="Lip_A_acyltrans"/>
    <property type="match status" value="1"/>
</dbReference>
<keyword evidence="7" id="KW-1133">Transmembrane helix</keyword>
<dbReference type="EC" id="2.3.1.241" evidence="8"/>
<keyword evidence="5 7" id="KW-0472">Membrane</keyword>
<dbReference type="EMBL" id="CAKLPX010000004">
    <property type="protein sequence ID" value="CAH0993011.1"/>
    <property type="molecule type" value="Genomic_DNA"/>
</dbReference>
<dbReference type="PANTHER" id="PTHR30606">
    <property type="entry name" value="LIPID A BIOSYNTHESIS LAUROYL ACYLTRANSFERASE"/>
    <property type="match status" value="1"/>
</dbReference>
<keyword evidence="3" id="KW-0997">Cell inner membrane</keyword>
<keyword evidence="7" id="KW-0812">Transmembrane</keyword>
<proteinExistence type="predicted"/>
<accession>A0ABM9AIF6</accession>
<comment type="subcellular location">
    <subcellularLocation>
        <location evidence="1">Cell inner membrane</location>
    </subcellularLocation>
</comment>
<sequence>MSESQAENNSFKAKLVILVFNLVGILPLFLLRAIGKAAGYLIFRQQGRSYQVTMRNLELCFPEMPEPERLDMTRRSLIETGMLGAEVMQVWARPWAKTRNKIVKVNGLEKFTDPVNSDKATILLAPHLGNWEVLGLYMAEFGQMMCLYQPPKQAIFEGIIKQSREKSGTVAVPTNKKGVMALMKALKKGGTTGILPDQQPELSGGCFAPFFGVDALTITLISSLIQRNDCRVVMGYAKRVAEGYEVNFTDPDPEIYSDDQLTSVTAMNRSVEACVMDCPEQYQWEYKRFNKQPEGQPRFYKKM</sequence>
<protein>
    <submittedName>
        <fullName evidence="8">Lipid A biosynthesis lauroyltransferase</fullName>
        <ecNumber evidence="8">2.3.1.241</ecNumber>
    </submittedName>
</protein>
<dbReference type="InterPro" id="IPR004960">
    <property type="entry name" value="LipA_acyltrans"/>
</dbReference>
<dbReference type="RefSeq" id="WP_237445694.1">
    <property type="nucleotide sequence ID" value="NZ_CAKLPX010000004.1"/>
</dbReference>
<keyword evidence="6 8" id="KW-0012">Acyltransferase</keyword>
<dbReference type="PIRSF" id="PIRSF026649">
    <property type="entry name" value="MsbB"/>
    <property type="match status" value="1"/>
</dbReference>
<evidence type="ECO:0000256" key="6">
    <source>
        <dbReference type="ARBA" id="ARBA00023315"/>
    </source>
</evidence>
<dbReference type="CDD" id="cd07984">
    <property type="entry name" value="LPLAT_LABLAT-like"/>
    <property type="match status" value="1"/>
</dbReference>
<dbReference type="PANTHER" id="PTHR30606:SF10">
    <property type="entry name" value="PHOSPHATIDYLINOSITOL MANNOSIDE ACYLTRANSFERASE"/>
    <property type="match status" value="1"/>
</dbReference>
<evidence type="ECO:0000256" key="2">
    <source>
        <dbReference type="ARBA" id="ARBA00022475"/>
    </source>
</evidence>
<evidence type="ECO:0000313" key="9">
    <source>
        <dbReference type="Proteomes" id="UP000838100"/>
    </source>
</evidence>
<feature type="transmembrane region" description="Helical" evidence="7">
    <location>
        <begin position="15"/>
        <end position="34"/>
    </location>
</feature>
<evidence type="ECO:0000256" key="3">
    <source>
        <dbReference type="ARBA" id="ARBA00022519"/>
    </source>
</evidence>
<evidence type="ECO:0000256" key="5">
    <source>
        <dbReference type="ARBA" id="ARBA00023136"/>
    </source>
</evidence>
<keyword evidence="9" id="KW-1185">Reference proteome</keyword>
<gene>
    <name evidence="8" type="primary">lpxL_2</name>
    <name evidence="8" type="ORF">SIN8267_03150</name>
</gene>
<organism evidence="8 9">
    <name type="scientific">Sinobacterium norvegicum</name>
    <dbReference type="NCBI Taxonomy" id="1641715"/>
    <lineage>
        <taxon>Bacteria</taxon>
        <taxon>Pseudomonadati</taxon>
        <taxon>Pseudomonadota</taxon>
        <taxon>Gammaproteobacteria</taxon>
        <taxon>Cellvibrionales</taxon>
        <taxon>Spongiibacteraceae</taxon>
        <taxon>Sinobacterium</taxon>
    </lineage>
</organism>
<reference evidence="8" key="1">
    <citation type="submission" date="2021-12" db="EMBL/GenBank/DDBJ databases">
        <authorList>
            <person name="Rodrigo-Torres L."/>
            <person name="Arahal R. D."/>
            <person name="Lucena T."/>
        </authorList>
    </citation>
    <scope>NUCLEOTIDE SEQUENCE</scope>
    <source>
        <strain evidence="8">CECT 8267</strain>
    </source>
</reference>
<evidence type="ECO:0000256" key="1">
    <source>
        <dbReference type="ARBA" id="ARBA00004533"/>
    </source>
</evidence>
<evidence type="ECO:0000256" key="4">
    <source>
        <dbReference type="ARBA" id="ARBA00022679"/>
    </source>
</evidence>
<keyword evidence="2" id="KW-1003">Cell membrane</keyword>
<name>A0ABM9AIF6_9GAMM</name>
<keyword evidence="4 8" id="KW-0808">Transferase</keyword>
<comment type="caution">
    <text evidence="8">The sequence shown here is derived from an EMBL/GenBank/DDBJ whole genome shotgun (WGS) entry which is preliminary data.</text>
</comment>
<evidence type="ECO:0000313" key="8">
    <source>
        <dbReference type="EMBL" id="CAH0993011.1"/>
    </source>
</evidence>